<dbReference type="EMBL" id="JBBNAG010000009">
    <property type="protein sequence ID" value="KAK9104239.1"/>
    <property type="molecule type" value="Genomic_DNA"/>
</dbReference>
<dbReference type="Proteomes" id="UP001419268">
    <property type="component" value="Unassembled WGS sequence"/>
</dbReference>
<sequence length="542" mass="58569">MIDRNAVHEERARSSLFDSSNMEIAGCNNAVEEPEVLKNEQSSCSSVELIDSNASLNETMRKRKTCEGASPDATVVKVLRRKCTSVDAEKAESKAICEIVTASPLAQIESNLDHGKAVTQNPGISYEAPRGDSPDVLGLEVPSIKCSNEYADKVQQKPTGVHGTAFSLALTESTLDHGKATMQNLGLSNEATKGVSPDVSLVVEAPGRKCTSEDANEVQSKTTCEHGTAPPLAQIEPAINHDKATRETASNVSMSKVFRRKCSYLDTDKVQLETTREDGAASPCAPIDSTPDHEKAGLQDLEISNKATRAASPDVLAVKASNRNFTFGVASRLRSKTLAHGKCATRNLGISNADRRGPSPDVLVVEMPTRKCTSKDAVKVTSKTTCEHGVAHPLYQVESGPDHGKAAMQNPEKANEVPSGCSLTNETHLTDSGIFYIFLITVMTAGSVFIDAVPQMKHDVHGTSSESIRQSTTKLLPEKLDFIFKGEKLIAPKLEQVEMNYPPVEIERKMTDNVKAEAIELGDFHCSVTVVTRSYLVRCCQK</sequence>
<accession>A0AAP0F3Q8</accession>
<evidence type="ECO:0000313" key="2">
    <source>
        <dbReference type="EMBL" id="KAK9104239.1"/>
    </source>
</evidence>
<gene>
    <name evidence="2" type="ORF">Scep_021083</name>
</gene>
<feature type="region of interest" description="Disordered" evidence="1">
    <location>
        <begin position="210"/>
        <end position="229"/>
    </location>
</feature>
<proteinExistence type="predicted"/>
<name>A0AAP0F3Q8_9MAGN</name>
<evidence type="ECO:0000256" key="1">
    <source>
        <dbReference type="SAM" id="MobiDB-lite"/>
    </source>
</evidence>
<organism evidence="2 3">
    <name type="scientific">Stephania cephalantha</name>
    <dbReference type="NCBI Taxonomy" id="152367"/>
    <lineage>
        <taxon>Eukaryota</taxon>
        <taxon>Viridiplantae</taxon>
        <taxon>Streptophyta</taxon>
        <taxon>Embryophyta</taxon>
        <taxon>Tracheophyta</taxon>
        <taxon>Spermatophyta</taxon>
        <taxon>Magnoliopsida</taxon>
        <taxon>Ranunculales</taxon>
        <taxon>Menispermaceae</taxon>
        <taxon>Menispermoideae</taxon>
        <taxon>Cissampelideae</taxon>
        <taxon>Stephania</taxon>
    </lineage>
</organism>
<keyword evidence="3" id="KW-1185">Reference proteome</keyword>
<dbReference type="AlphaFoldDB" id="A0AAP0F3Q8"/>
<evidence type="ECO:0000313" key="3">
    <source>
        <dbReference type="Proteomes" id="UP001419268"/>
    </source>
</evidence>
<reference evidence="2 3" key="1">
    <citation type="submission" date="2024-01" db="EMBL/GenBank/DDBJ databases">
        <title>Genome assemblies of Stephania.</title>
        <authorList>
            <person name="Yang L."/>
        </authorList>
    </citation>
    <scope>NUCLEOTIDE SEQUENCE [LARGE SCALE GENOMIC DNA]</scope>
    <source>
        <strain evidence="2">JXDWG</strain>
        <tissue evidence="2">Leaf</tissue>
    </source>
</reference>
<comment type="caution">
    <text evidence="2">The sequence shown here is derived from an EMBL/GenBank/DDBJ whole genome shotgun (WGS) entry which is preliminary data.</text>
</comment>
<feature type="region of interest" description="Disordered" evidence="1">
    <location>
        <begin position="395"/>
        <end position="414"/>
    </location>
</feature>
<protein>
    <submittedName>
        <fullName evidence="2">Uncharacterized protein</fullName>
    </submittedName>
</protein>